<evidence type="ECO:0000259" key="4">
    <source>
        <dbReference type="PROSITE" id="PS50987"/>
    </source>
</evidence>
<gene>
    <name evidence="5" type="ORF">QF205_02350</name>
</gene>
<accession>A0ABT6MMV3</accession>
<evidence type="ECO:0000256" key="2">
    <source>
        <dbReference type="ARBA" id="ARBA00023125"/>
    </source>
</evidence>
<evidence type="ECO:0000256" key="3">
    <source>
        <dbReference type="ARBA" id="ARBA00023163"/>
    </source>
</evidence>
<reference evidence="5" key="1">
    <citation type="journal article" date="2007" name="Int. J. Syst. Evol. Microbiol.">
        <title>Luteimonas composti sp. nov., a moderately thermophilic bacterium isolated from food waste.</title>
        <authorList>
            <person name="Young C.C."/>
            <person name="Kampfer P."/>
            <person name="Chen W.M."/>
            <person name="Yen W.S."/>
            <person name="Arun A.B."/>
            <person name="Lai W.A."/>
            <person name="Shen F.T."/>
            <person name="Rekha P.D."/>
            <person name="Lin K.Y."/>
            <person name="Chou J.H."/>
        </authorList>
    </citation>
    <scope>NUCLEOTIDE SEQUENCE</scope>
    <source>
        <strain evidence="5">CC-YY355</strain>
    </source>
</reference>
<name>A0ABT6MMV3_9GAMM</name>
<keyword evidence="3" id="KW-0804">Transcription</keyword>
<sequence>MPARNPGPDFDLAAMQAHAGDAAQLLKALANERRLQVLCLLAGGERSVGELNALLDLSQSALSQHLAVLREEGLVRTRREAQTIYYALAPGPAAAVMETLHGIYCSPASARRRRA</sequence>
<dbReference type="SMART" id="SM00418">
    <property type="entry name" value="HTH_ARSR"/>
    <property type="match status" value="1"/>
</dbReference>
<dbReference type="PANTHER" id="PTHR43132">
    <property type="entry name" value="ARSENICAL RESISTANCE OPERON REPRESSOR ARSR-RELATED"/>
    <property type="match status" value="1"/>
</dbReference>
<dbReference type="InterPro" id="IPR011991">
    <property type="entry name" value="ArsR-like_HTH"/>
</dbReference>
<keyword evidence="2" id="KW-0238">DNA-binding</keyword>
<dbReference type="InterPro" id="IPR051011">
    <property type="entry name" value="Metal_resp_trans_reg"/>
</dbReference>
<dbReference type="PRINTS" id="PR00778">
    <property type="entry name" value="HTHARSR"/>
</dbReference>
<dbReference type="Proteomes" id="UP001160550">
    <property type="component" value="Unassembled WGS sequence"/>
</dbReference>
<dbReference type="NCBIfam" id="NF033788">
    <property type="entry name" value="HTH_metalloreg"/>
    <property type="match status" value="1"/>
</dbReference>
<dbReference type="SUPFAM" id="SSF46785">
    <property type="entry name" value="Winged helix' DNA-binding domain"/>
    <property type="match status" value="1"/>
</dbReference>
<organism evidence="5 6">
    <name type="scientific">Luteimonas composti</name>
    <dbReference type="NCBI Taxonomy" id="398257"/>
    <lineage>
        <taxon>Bacteria</taxon>
        <taxon>Pseudomonadati</taxon>
        <taxon>Pseudomonadota</taxon>
        <taxon>Gammaproteobacteria</taxon>
        <taxon>Lysobacterales</taxon>
        <taxon>Lysobacteraceae</taxon>
        <taxon>Luteimonas</taxon>
    </lineage>
</organism>
<dbReference type="PROSITE" id="PS50987">
    <property type="entry name" value="HTH_ARSR_2"/>
    <property type="match status" value="1"/>
</dbReference>
<dbReference type="InterPro" id="IPR036390">
    <property type="entry name" value="WH_DNA-bd_sf"/>
</dbReference>
<protein>
    <submittedName>
        <fullName evidence="5">Metalloregulator ArsR/SmtB family transcription factor</fullName>
    </submittedName>
</protein>
<dbReference type="CDD" id="cd00090">
    <property type="entry name" value="HTH_ARSR"/>
    <property type="match status" value="1"/>
</dbReference>
<dbReference type="Pfam" id="PF01022">
    <property type="entry name" value="HTH_5"/>
    <property type="match status" value="1"/>
</dbReference>
<evidence type="ECO:0000313" key="5">
    <source>
        <dbReference type="EMBL" id="MDH7451920.1"/>
    </source>
</evidence>
<keyword evidence="1" id="KW-0805">Transcription regulation</keyword>
<dbReference type="Gene3D" id="1.10.10.10">
    <property type="entry name" value="Winged helix-like DNA-binding domain superfamily/Winged helix DNA-binding domain"/>
    <property type="match status" value="1"/>
</dbReference>
<dbReference type="InterPro" id="IPR001845">
    <property type="entry name" value="HTH_ArsR_DNA-bd_dom"/>
</dbReference>
<dbReference type="InterPro" id="IPR036388">
    <property type="entry name" value="WH-like_DNA-bd_sf"/>
</dbReference>
<comment type="caution">
    <text evidence="5">The sequence shown here is derived from an EMBL/GenBank/DDBJ whole genome shotgun (WGS) entry which is preliminary data.</text>
</comment>
<proteinExistence type="predicted"/>
<keyword evidence="6" id="KW-1185">Reference proteome</keyword>
<evidence type="ECO:0000256" key="1">
    <source>
        <dbReference type="ARBA" id="ARBA00023015"/>
    </source>
</evidence>
<feature type="domain" description="HTH arsR-type" evidence="4">
    <location>
        <begin position="14"/>
        <end position="108"/>
    </location>
</feature>
<evidence type="ECO:0000313" key="6">
    <source>
        <dbReference type="Proteomes" id="UP001160550"/>
    </source>
</evidence>
<dbReference type="PANTHER" id="PTHR43132:SF2">
    <property type="entry name" value="ARSENICAL RESISTANCE OPERON REPRESSOR ARSR-RELATED"/>
    <property type="match status" value="1"/>
</dbReference>
<dbReference type="EMBL" id="JARYGX010000007">
    <property type="protein sequence ID" value="MDH7451920.1"/>
    <property type="molecule type" value="Genomic_DNA"/>
</dbReference>
<reference evidence="5" key="2">
    <citation type="submission" date="2023-04" db="EMBL/GenBank/DDBJ databases">
        <authorList>
            <person name="Sun J.-Q."/>
        </authorList>
    </citation>
    <scope>NUCLEOTIDE SEQUENCE</scope>
    <source>
        <strain evidence="5">CC-YY355</strain>
    </source>
</reference>
<dbReference type="RefSeq" id="WP_280941123.1">
    <property type="nucleotide sequence ID" value="NZ_JARYGX010000007.1"/>
</dbReference>